<dbReference type="STRING" id="1263082.A0A068S049"/>
<evidence type="ECO:0000256" key="7">
    <source>
        <dbReference type="ARBA" id="ARBA00022763"/>
    </source>
</evidence>
<feature type="compositionally biased region" description="Basic and acidic residues" evidence="12">
    <location>
        <begin position="1"/>
        <end position="16"/>
    </location>
</feature>
<dbReference type="GO" id="GO:0006281">
    <property type="term" value="P:DNA repair"/>
    <property type="evidence" value="ECO:0007669"/>
    <property type="project" value="UniProtKB-KW"/>
</dbReference>
<organism evidence="14 15">
    <name type="scientific">Lichtheimia corymbifera JMRC:FSU:9682</name>
    <dbReference type="NCBI Taxonomy" id="1263082"/>
    <lineage>
        <taxon>Eukaryota</taxon>
        <taxon>Fungi</taxon>
        <taxon>Fungi incertae sedis</taxon>
        <taxon>Mucoromycota</taxon>
        <taxon>Mucoromycotina</taxon>
        <taxon>Mucoromycetes</taxon>
        <taxon>Mucorales</taxon>
        <taxon>Lichtheimiaceae</taxon>
        <taxon>Lichtheimia</taxon>
    </lineage>
</organism>
<sequence length="176" mass="19761">MRELRQRTTKVIEKPSTKKTSNGKSPRRIAQTITGKDDDVTTLKEFPTSKEERATFINFKTKRIITPFQYQVYDLCAQIPCGQLSTYKAISDALNSHPRAVGQALRLNPFCPLPVPCHRVIASDLAIGGFSGGWGDCQFVADKKAKLAKEGCVFDEYYQFQSNADGKKEIFTDFQV</sequence>
<evidence type="ECO:0000313" key="14">
    <source>
        <dbReference type="EMBL" id="CDH55629.1"/>
    </source>
</evidence>
<comment type="similarity">
    <text evidence="2">Belongs to the MGMT family.</text>
</comment>
<dbReference type="PANTHER" id="PTHR10815:SF13">
    <property type="entry name" value="METHYLATED-DNA--PROTEIN-CYSTEINE METHYLTRANSFERASE"/>
    <property type="match status" value="1"/>
</dbReference>
<evidence type="ECO:0000259" key="13">
    <source>
        <dbReference type="Pfam" id="PF01035"/>
    </source>
</evidence>
<gene>
    <name evidence="14" type="ORF">LCOR_06751.1</name>
</gene>
<evidence type="ECO:0000256" key="11">
    <source>
        <dbReference type="ARBA" id="ARBA00049348"/>
    </source>
</evidence>
<evidence type="ECO:0000256" key="4">
    <source>
        <dbReference type="ARBA" id="ARBA00015377"/>
    </source>
</evidence>
<evidence type="ECO:0000256" key="8">
    <source>
        <dbReference type="ARBA" id="ARBA00023204"/>
    </source>
</evidence>
<dbReference type="OrthoDB" id="1907495at2759"/>
<dbReference type="InterPro" id="IPR014048">
    <property type="entry name" value="MethylDNA_cys_MeTrfase_DNA-bd"/>
</dbReference>
<dbReference type="InterPro" id="IPR036217">
    <property type="entry name" value="MethylDNA_cys_MeTrfase_DNAb"/>
</dbReference>
<accession>A0A068S049</accession>
<evidence type="ECO:0000256" key="1">
    <source>
        <dbReference type="ARBA" id="ARBA00001286"/>
    </source>
</evidence>
<dbReference type="CDD" id="cd06445">
    <property type="entry name" value="ATase"/>
    <property type="match status" value="1"/>
</dbReference>
<evidence type="ECO:0000256" key="3">
    <source>
        <dbReference type="ARBA" id="ARBA00011918"/>
    </source>
</evidence>
<keyword evidence="7" id="KW-0227">DNA damage</keyword>
<dbReference type="GO" id="GO:0032259">
    <property type="term" value="P:methylation"/>
    <property type="evidence" value="ECO:0007669"/>
    <property type="project" value="UniProtKB-KW"/>
</dbReference>
<protein>
    <recommendedName>
        <fullName evidence="4">Methylated-DNA--protein-cysteine methyltransferase</fullName>
        <ecNumber evidence="3">2.1.1.63</ecNumber>
    </recommendedName>
    <alternativeName>
        <fullName evidence="9">6-O-methylguanine-DNA methyltransferase</fullName>
    </alternativeName>
    <alternativeName>
        <fullName evidence="10">O-6-methylguanine-DNA-alkyltransferase</fullName>
    </alternativeName>
</protein>
<feature type="domain" description="Methylated-DNA-[protein]-cysteine S-methyltransferase DNA binding" evidence="13">
    <location>
        <begin position="67"/>
        <end position="151"/>
    </location>
</feature>
<dbReference type="PROSITE" id="PS00374">
    <property type="entry name" value="MGMT"/>
    <property type="match status" value="1"/>
</dbReference>
<dbReference type="GO" id="GO:0003908">
    <property type="term" value="F:methylated-DNA-[protein]-cysteine S-methyltransferase activity"/>
    <property type="evidence" value="ECO:0007669"/>
    <property type="project" value="UniProtKB-EC"/>
</dbReference>
<dbReference type="NCBIfam" id="TIGR00589">
    <property type="entry name" value="ogt"/>
    <property type="match status" value="1"/>
</dbReference>
<dbReference type="InterPro" id="IPR036388">
    <property type="entry name" value="WH-like_DNA-bd_sf"/>
</dbReference>
<evidence type="ECO:0000256" key="6">
    <source>
        <dbReference type="ARBA" id="ARBA00022679"/>
    </source>
</evidence>
<dbReference type="InterPro" id="IPR001497">
    <property type="entry name" value="MethylDNA_cys_MeTrfase_AS"/>
</dbReference>
<keyword evidence="6" id="KW-0808">Transferase</keyword>
<dbReference type="VEuPathDB" id="FungiDB:LCOR_06751.1"/>
<comment type="catalytic activity">
    <reaction evidence="1">
        <text>a 4-O-methyl-thymidine in DNA + L-cysteinyl-[protein] = a thymidine in DNA + S-methyl-L-cysteinyl-[protein]</text>
        <dbReference type="Rhea" id="RHEA:53428"/>
        <dbReference type="Rhea" id="RHEA-COMP:10131"/>
        <dbReference type="Rhea" id="RHEA-COMP:10132"/>
        <dbReference type="Rhea" id="RHEA-COMP:13555"/>
        <dbReference type="Rhea" id="RHEA-COMP:13556"/>
        <dbReference type="ChEBI" id="CHEBI:29950"/>
        <dbReference type="ChEBI" id="CHEBI:82612"/>
        <dbReference type="ChEBI" id="CHEBI:137386"/>
        <dbReference type="ChEBI" id="CHEBI:137387"/>
        <dbReference type="EC" id="2.1.1.63"/>
    </reaction>
</comment>
<dbReference type="EMBL" id="CBTN010000031">
    <property type="protein sequence ID" value="CDH55629.1"/>
    <property type="molecule type" value="Genomic_DNA"/>
</dbReference>
<name>A0A068S049_9FUNG</name>
<evidence type="ECO:0000313" key="15">
    <source>
        <dbReference type="Proteomes" id="UP000027586"/>
    </source>
</evidence>
<evidence type="ECO:0000256" key="12">
    <source>
        <dbReference type="SAM" id="MobiDB-lite"/>
    </source>
</evidence>
<dbReference type="EC" id="2.1.1.63" evidence="3"/>
<evidence type="ECO:0000256" key="10">
    <source>
        <dbReference type="ARBA" id="ARBA00031621"/>
    </source>
</evidence>
<dbReference type="Proteomes" id="UP000027586">
    <property type="component" value="Unassembled WGS sequence"/>
</dbReference>
<keyword evidence="5" id="KW-0489">Methyltransferase</keyword>
<feature type="region of interest" description="Disordered" evidence="12">
    <location>
        <begin position="1"/>
        <end position="34"/>
    </location>
</feature>
<evidence type="ECO:0000256" key="9">
    <source>
        <dbReference type="ARBA" id="ARBA00030795"/>
    </source>
</evidence>
<evidence type="ECO:0000256" key="5">
    <source>
        <dbReference type="ARBA" id="ARBA00022603"/>
    </source>
</evidence>
<dbReference type="Gene3D" id="1.10.10.10">
    <property type="entry name" value="Winged helix-like DNA-binding domain superfamily/Winged helix DNA-binding domain"/>
    <property type="match status" value="1"/>
</dbReference>
<dbReference type="Pfam" id="PF01035">
    <property type="entry name" value="DNA_binding_1"/>
    <property type="match status" value="1"/>
</dbReference>
<dbReference type="SUPFAM" id="SSF46767">
    <property type="entry name" value="Methylated DNA-protein cysteine methyltransferase, C-terminal domain"/>
    <property type="match status" value="1"/>
</dbReference>
<keyword evidence="8" id="KW-0234">DNA repair</keyword>
<proteinExistence type="inferred from homology"/>
<comment type="catalytic activity">
    <reaction evidence="11">
        <text>a 6-O-methyl-2'-deoxyguanosine in DNA + L-cysteinyl-[protein] = S-methyl-L-cysteinyl-[protein] + a 2'-deoxyguanosine in DNA</text>
        <dbReference type="Rhea" id="RHEA:24000"/>
        <dbReference type="Rhea" id="RHEA-COMP:10131"/>
        <dbReference type="Rhea" id="RHEA-COMP:10132"/>
        <dbReference type="Rhea" id="RHEA-COMP:11367"/>
        <dbReference type="Rhea" id="RHEA-COMP:11368"/>
        <dbReference type="ChEBI" id="CHEBI:29950"/>
        <dbReference type="ChEBI" id="CHEBI:82612"/>
        <dbReference type="ChEBI" id="CHEBI:85445"/>
        <dbReference type="ChEBI" id="CHEBI:85448"/>
        <dbReference type="EC" id="2.1.1.63"/>
    </reaction>
</comment>
<keyword evidence="15" id="KW-1185">Reference proteome</keyword>
<dbReference type="AlphaFoldDB" id="A0A068S049"/>
<comment type="caution">
    <text evidence="14">The sequence shown here is derived from an EMBL/GenBank/DDBJ whole genome shotgun (WGS) entry which is preliminary data.</text>
</comment>
<reference evidence="14" key="1">
    <citation type="submission" date="2013-08" db="EMBL/GenBank/DDBJ databases">
        <title>Gene expansion shapes genome architecture in the human pathogen Lichtheimia corymbifera: an evolutionary genomics analysis in the ancient terrestrial Mucorales (Mucoromycotina).</title>
        <authorList>
            <person name="Schwartze V.U."/>
            <person name="Winter S."/>
            <person name="Shelest E."/>
            <person name="Marcet-Houben M."/>
            <person name="Horn F."/>
            <person name="Wehner S."/>
            <person name="Hoffmann K."/>
            <person name="Riege K."/>
            <person name="Sammeth M."/>
            <person name="Nowrousian M."/>
            <person name="Valiante V."/>
            <person name="Linde J."/>
            <person name="Jacobsen I.D."/>
            <person name="Marz M."/>
            <person name="Brakhage A.A."/>
            <person name="Gabaldon T."/>
            <person name="Bocker S."/>
            <person name="Voigt K."/>
        </authorList>
    </citation>
    <scope>NUCLEOTIDE SEQUENCE [LARGE SCALE GENOMIC DNA]</scope>
    <source>
        <strain evidence="14">FSU 9682</strain>
    </source>
</reference>
<evidence type="ECO:0000256" key="2">
    <source>
        <dbReference type="ARBA" id="ARBA00008711"/>
    </source>
</evidence>
<dbReference type="PANTHER" id="PTHR10815">
    <property type="entry name" value="METHYLATED-DNA--PROTEIN-CYSTEINE METHYLTRANSFERASE"/>
    <property type="match status" value="1"/>
</dbReference>